<reference evidence="2 3" key="1">
    <citation type="journal article" date="2019" name="Int. J. Syst. Evol. Microbiol.">
        <title>The Global Catalogue of Microorganisms (GCM) 10K type strain sequencing project: providing services to taxonomists for standard genome sequencing and annotation.</title>
        <authorList>
            <consortium name="The Broad Institute Genomics Platform"/>
            <consortium name="The Broad Institute Genome Sequencing Center for Infectious Disease"/>
            <person name="Wu L."/>
            <person name="Ma J."/>
        </authorList>
    </citation>
    <scope>NUCLEOTIDE SEQUENCE [LARGE SCALE GENOMIC DNA]</scope>
    <source>
        <strain evidence="2 3">JCM 11117</strain>
    </source>
</reference>
<proteinExistence type="predicted"/>
<dbReference type="RefSeq" id="WP_343945392.1">
    <property type="nucleotide sequence ID" value="NZ_BAAAHP010000207.1"/>
</dbReference>
<evidence type="ECO:0000256" key="1">
    <source>
        <dbReference type="SAM" id="MobiDB-lite"/>
    </source>
</evidence>
<evidence type="ECO:0000313" key="2">
    <source>
        <dbReference type="EMBL" id="GAA0899324.1"/>
    </source>
</evidence>
<protein>
    <submittedName>
        <fullName evidence="2">Peptidase S10</fullName>
    </submittedName>
</protein>
<dbReference type="InterPro" id="IPR001563">
    <property type="entry name" value="Peptidase_S10"/>
</dbReference>
<evidence type="ECO:0000313" key="3">
    <source>
        <dbReference type="Proteomes" id="UP001499967"/>
    </source>
</evidence>
<name>A0ABN1NA06_9PSEU</name>
<feature type="region of interest" description="Disordered" evidence="1">
    <location>
        <begin position="1"/>
        <end position="23"/>
    </location>
</feature>
<keyword evidence="3" id="KW-1185">Reference proteome</keyword>
<dbReference type="InterPro" id="IPR029058">
    <property type="entry name" value="AB_hydrolase_fold"/>
</dbReference>
<dbReference type="Gene3D" id="3.40.50.1820">
    <property type="entry name" value="alpha/beta hydrolase"/>
    <property type="match status" value="1"/>
</dbReference>
<dbReference type="EMBL" id="BAAAHP010000207">
    <property type="protein sequence ID" value="GAA0899324.1"/>
    <property type="molecule type" value="Genomic_DNA"/>
</dbReference>
<organism evidence="2 3">
    <name type="scientific">Pseudonocardia zijingensis</name>
    <dbReference type="NCBI Taxonomy" id="153376"/>
    <lineage>
        <taxon>Bacteria</taxon>
        <taxon>Bacillati</taxon>
        <taxon>Actinomycetota</taxon>
        <taxon>Actinomycetes</taxon>
        <taxon>Pseudonocardiales</taxon>
        <taxon>Pseudonocardiaceae</taxon>
        <taxon>Pseudonocardia</taxon>
    </lineage>
</organism>
<accession>A0ABN1NA06</accession>
<gene>
    <name evidence="2" type="ORF">GCM10009559_63560</name>
</gene>
<sequence length="484" mass="53108">MAEDDLRDEKPEPPTDDLVTTSHTLRTPDGELAYTATAGRIVVRKEKHTDGTFDGHEPHAEVFLVAYTLDGAEPGTRPVTIAFNGGPGSSSVWLHLGLFGPRRVVMGDAGALTPPPWGLTDNEESLLRHSDLVFVDPVSTGYSRAVEGGKPADFHGYTGDVETIGEVIRLWITRNERWLSPKFLAGESYGTLRAAALAEHLQDRYGMHVNGLMLISSVLDMGTIRFTEGNDRPYPLFLPTYAAIAHHHGLHGDRALADVLADAEDFAAGDYPWALARGNRLPAADLDRVAARLADLTGLDEAYVRRVRLRVEHLRFFRELLRDSGRTVGRIDGRFTGWEADDGGEVPGHDPSIAAITGPYTAAINSHVRTTLGYANDLPYEILTGRVQPWSYKEFEGRAVSVVGKLSAAMRTNPHLRVHVACGYHDGATPYFAAEQVLATLPIPDELRDRIEVRYYEAGHMMYVHEPSRLQQSADLAAFVTAAA</sequence>
<dbReference type="Proteomes" id="UP001499967">
    <property type="component" value="Unassembled WGS sequence"/>
</dbReference>
<dbReference type="SUPFAM" id="SSF53474">
    <property type="entry name" value="alpha/beta-Hydrolases"/>
    <property type="match status" value="1"/>
</dbReference>
<comment type="caution">
    <text evidence="2">The sequence shown here is derived from an EMBL/GenBank/DDBJ whole genome shotgun (WGS) entry which is preliminary data.</text>
</comment>
<dbReference type="Pfam" id="PF00450">
    <property type="entry name" value="Peptidase_S10"/>
    <property type="match status" value="1"/>
</dbReference>